<dbReference type="Proteomes" id="UP000515163">
    <property type="component" value="Unplaced"/>
</dbReference>
<name>A0A6P8HP76_ACTTE</name>
<dbReference type="RefSeq" id="XP_031554460.1">
    <property type="nucleotide sequence ID" value="XM_031698600.1"/>
</dbReference>
<keyword evidence="1" id="KW-1185">Reference proteome</keyword>
<evidence type="ECO:0000313" key="2">
    <source>
        <dbReference type="RefSeq" id="XP_031554460.1"/>
    </source>
</evidence>
<dbReference type="KEGG" id="aten:116291426"/>
<sequence length="109" mass="12744">MAFLVDFNYQIEDFSMPDSDVYGECEDCGRITAEWQLDQCQYGFCGRFTCRSCGFRCVHCRDLNPRSVALCQVHSNIAFPFCNDCNKRYCDECTDIEVKKCFMSERHVQ</sequence>
<protein>
    <submittedName>
        <fullName evidence="2">Uncharacterized protein LOC116291426</fullName>
    </submittedName>
</protein>
<organism evidence="1 2">
    <name type="scientific">Actinia tenebrosa</name>
    <name type="common">Australian red waratah sea anemone</name>
    <dbReference type="NCBI Taxonomy" id="6105"/>
    <lineage>
        <taxon>Eukaryota</taxon>
        <taxon>Metazoa</taxon>
        <taxon>Cnidaria</taxon>
        <taxon>Anthozoa</taxon>
        <taxon>Hexacorallia</taxon>
        <taxon>Actiniaria</taxon>
        <taxon>Actiniidae</taxon>
        <taxon>Actinia</taxon>
    </lineage>
</organism>
<dbReference type="OrthoDB" id="5950650at2759"/>
<gene>
    <name evidence="2" type="primary">LOC116291426</name>
</gene>
<dbReference type="AlphaFoldDB" id="A0A6P8HP76"/>
<accession>A0A6P8HP76</accession>
<dbReference type="GeneID" id="116291426"/>
<dbReference type="InParanoid" id="A0A6P8HP76"/>
<evidence type="ECO:0000313" key="1">
    <source>
        <dbReference type="Proteomes" id="UP000515163"/>
    </source>
</evidence>
<reference evidence="2" key="1">
    <citation type="submission" date="2025-08" db="UniProtKB">
        <authorList>
            <consortium name="RefSeq"/>
        </authorList>
    </citation>
    <scope>IDENTIFICATION</scope>
    <source>
        <tissue evidence="2">Tentacle</tissue>
    </source>
</reference>
<proteinExistence type="predicted"/>